<dbReference type="AlphaFoldDB" id="A0A0H3ZK52"/>
<sequence length="82" mass="9336">MSQDPSRLSQHLKKAMITMQLTGCSAEEASSITGVSKRHLLRLHRDGDTRIISYQVGREVIFDKPNLIRMRDSFSPKKPTTH</sequence>
<organism evidence="1">
    <name type="scientific">Vibrio tasmaniensis</name>
    <dbReference type="NCBI Taxonomy" id="212663"/>
    <lineage>
        <taxon>Bacteria</taxon>
        <taxon>Pseudomonadati</taxon>
        <taxon>Pseudomonadota</taxon>
        <taxon>Gammaproteobacteria</taxon>
        <taxon>Vibrionales</taxon>
        <taxon>Vibrionaceae</taxon>
        <taxon>Vibrio</taxon>
    </lineage>
</organism>
<proteinExistence type="predicted"/>
<reference evidence="1" key="1">
    <citation type="journal article" date="2015" name="MBio">
        <title>Eco-Evolutionary Dynamics of Episomes among Ecologically Cohesive Bacterial Populations.</title>
        <authorList>
            <person name="Xue H."/>
            <person name="Cordero O.X."/>
            <person name="Camas F.M."/>
            <person name="Trimble W."/>
            <person name="Meyer F."/>
            <person name="Guglielmini J."/>
            <person name="Rocha E.P."/>
            <person name="Polz M.F."/>
        </authorList>
    </citation>
    <scope>NUCLEOTIDE SEQUENCE</scope>
    <source>
        <strain evidence="1">1F_279</strain>
    </source>
</reference>
<name>A0A0H3ZK52_9VIBR</name>
<evidence type="ECO:0008006" key="2">
    <source>
        <dbReference type="Google" id="ProtNLM"/>
    </source>
</evidence>
<dbReference type="EMBL" id="KP795487">
    <property type="protein sequence ID" value="AKN36398.1"/>
    <property type="molecule type" value="Genomic_DNA"/>
</dbReference>
<evidence type="ECO:0000313" key="1">
    <source>
        <dbReference type="EMBL" id="AKN36398.1"/>
    </source>
</evidence>
<protein>
    <recommendedName>
        <fullName evidence="2">Helix-turn-helix domain-containing protein</fullName>
    </recommendedName>
</protein>
<accession>A0A0H3ZK52</accession>